<dbReference type="PROSITE" id="PS51194">
    <property type="entry name" value="HELICASE_CTER"/>
    <property type="match status" value="1"/>
</dbReference>
<keyword evidence="3 7" id="KW-0347">Helicase</keyword>
<dbReference type="EMBL" id="MJEH01000021">
    <property type="protein sequence ID" value="OEH92877.1"/>
    <property type="molecule type" value="Genomic_DNA"/>
</dbReference>
<dbReference type="SUPFAM" id="SSF52540">
    <property type="entry name" value="P-loop containing nucleoside triphosphate hydrolases"/>
    <property type="match status" value="2"/>
</dbReference>
<dbReference type="PANTHER" id="PTHR10799">
    <property type="entry name" value="SNF2/RAD54 HELICASE FAMILY"/>
    <property type="match status" value="1"/>
</dbReference>
<dbReference type="GO" id="GO:0016787">
    <property type="term" value="F:hydrolase activity"/>
    <property type="evidence" value="ECO:0007669"/>
    <property type="project" value="UniProtKB-KW"/>
</dbReference>
<dbReference type="InterPro" id="IPR027417">
    <property type="entry name" value="P-loop_NTPase"/>
</dbReference>
<comment type="caution">
    <text evidence="7">The sequence shown here is derived from an EMBL/GenBank/DDBJ whole genome shotgun (WGS) entry which is preliminary data.</text>
</comment>
<keyword evidence="2" id="KW-0378">Hydrolase</keyword>
<name>A0A1E5LFL7_9BACI</name>
<protein>
    <submittedName>
        <fullName evidence="7">ATP-dependent helicase</fullName>
    </submittedName>
</protein>
<evidence type="ECO:0000259" key="6">
    <source>
        <dbReference type="PROSITE" id="PS51194"/>
    </source>
</evidence>
<dbReference type="Proteomes" id="UP000095209">
    <property type="component" value="Unassembled WGS sequence"/>
</dbReference>
<feature type="domain" description="Helicase C-terminal" evidence="6">
    <location>
        <begin position="348"/>
        <end position="513"/>
    </location>
</feature>
<keyword evidence="8" id="KW-1185">Reference proteome</keyword>
<dbReference type="Pfam" id="PF00271">
    <property type="entry name" value="Helicase_C"/>
    <property type="match status" value="1"/>
</dbReference>
<dbReference type="InterPro" id="IPR049730">
    <property type="entry name" value="SNF2/RAD54-like_C"/>
</dbReference>
<feature type="domain" description="Helicase ATP-binding" evidence="5">
    <location>
        <begin position="70"/>
        <end position="224"/>
    </location>
</feature>
<dbReference type="CDD" id="cd18793">
    <property type="entry name" value="SF2_C_SNF"/>
    <property type="match status" value="1"/>
</dbReference>
<proteinExistence type="predicted"/>
<evidence type="ECO:0000259" key="5">
    <source>
        <dbReference type="PROSITE" id="PS51192"/>
    </source>
</evidence>
<evidence type="ECO:0000256" key="1">
    <source>
        <dbReference type="ARBA" id="ARBA00022741"/>
    </source>
</evidence>
<dbReference type="SMART" id="SM00490">
    <property type="entry name" value="HELICc"/>
    <property type="match status" value="1"/>
</dbReference>
<dbReference type="Gene3D" id="3.40.50.10810">
    <property type="entry name" value="Tandem AAA-ATPase domain"/>
    <property type="match status" value="1"/>
</dbReference>
<dbReference type="InterPro" id="IPR014001">
    <property type="entry name" value="Helicase_ATP-bd"/>
</dbReference>
<dbReference type="RefSeq" id="WP_069717055.1">
    <property type="nucleotide sequence ID" value="NZ_MJEH01000021.1"/>
</dbReference>
<dbReference type="GO" id="GO:0004386">
    <property type="term" value="F:helicase activity"/>
    <property type="evidence" value="ECO:0007669"/>
    <property type="project" value="UniProtKB-KW"/>
</dbReference>
<dbReference type="CDD" id="cd18011">
    <property type="entry name" value="DEXDc_RapA"/>
    <property type="match status" value="1"/>
</dbReference>
<reference evidence="7 8" key="1">
    <citation type="submission" date="2016-08" db="EMBL/GenBank/DDBJ databases">
        <title>Genome of Bacillus solimangrovi GH2-4.</title>
        <authorList>
            <person name="Lim S."/>
            <person name="Kim B.-C."/>
        </authorList>
    </citation>
    <scope>NUCLEOTIDE SEQUENCE [LARGE SCALE GENOMIC DNA]</scope>
    <source>
        <strain evidence="7 8">GH2-4</strain>
    </source>
</reference>
<dbReference type="Pfam" id="PF00176">
    <property type="entry name" value="SNF2-rel_dom"/>
    <property type="match status" value="1"/>
</dbReference>
<dbReference type="InterPro" id="IPR038718">
    <property type="entry name" value="SNF2-like_sf"/>
</dbReference>
<evidence type="ECO:0000256" key="4">
    <source>
        <dbReference type="ARBA" id="ARBA00022840"/>
    </source>
</evidence>
<organism evidence="7 8">
    <name type="scientific">Bacillus solimangrovi</name>
    <dbReference type="NCBI Taxonomy" id="1305675"/>
    <lineage>
        <taxon>Bacteria</taxon>
        <taxon>Bacillati</taxon>
        <taxon>Bacillota</taxon>
        <taxon>Bacilli</taxon>
        <taxon>Bacillales</taxon>
        <taxon>Bacillaceae</taxon>
        <taxon>Bacillus</taxon>
    </lineage>
</organism>
<evidence type="ECO:0000313" key="7">
    <source>
        <dbReference type="EMBL" id="OEH92877.1"/>
    </source>
</evidence>
<accession>A0A1E5LFL7</accession>
<dbReference type="InterPro" id="IPR000330">
    <property type="entry name" value="SNF2_N"/>
</dbReference>
<keyword evidence="4" id="KW-0067">ATP-binding</keyword>
<dbReference type="InterPro" id="IPR001650">
    <property type="entry name" value="Helicase_C-like"/>
</dbReference>
<dbReference type="Gene3D" id="3.40.50.300">
    <property type="entry name" value="P-loop containing nucleotide triphosphate hydrolases"/>
    <property type="match status" value="1"/>
</dbReference>
<evidence type="ECO:0000256" key="2">
    <source>
        <dbReference type="ARBA" id="ARBA00022801"/>
    </source>
</evidence>
<evidence type="ECO:0000313" key="8">
    <source>
        <dbReference type="Proteomes" id="UP000095209"/>
    </source>
</evidence>
<dbReference type="SMART" id="SM00487">
    <property type="entry name" value="DEXDc"/>
    <property type="match status" value="1"/>
</dbReference>
<dbReference type="OrthoDB" id="9814088at2"/>
<sequence>MSVSIIFDRSWQEILQNKLTNDGPWSSIESYQLTHEVNSHLLVPSFHGLQAPKYLSQLTPLPHQLKTAQTVIEDMNGKAILADEVGLGKTIEAGLILKEYMIRGLVKRALILVPASLVSQWESELNQKFYIPAVAQRKTYVWEQCDVVVSSIDTAKRQPHRDIVLKQDYDLIIIDEAHKLKNHKTKNYQFVQELKKKYCLLLTATPVQNRIEEIFNLVSLLKPGYLGTIEQFNSKYSNKNKDIQNDERLKALVNNVMVRNRRKDTKMDWPKRIVETVPIEFSTEERKLYDMVSEMKRHGGFTLLTLQREICSSREAAFMTLQQMHKKEPLAYFDELTEQINRIEVHAKAEKALELIQKINDKVIVFTEYRATQMYLQWYFAQHGISSVPFRGGFKRSKKDWMRQLFQHNAQVLIATEAGGEGINLQFCHHIINYDLPWNPMRVEQRIGRIHRLGQENDVHIYNFSIVNTIEEHILHLLYNKIHLFERVIGELDEILTKLDFNHNIEKHIEEIITNSDSDGEIKIKMENLTSYIQLGEGLSSTSSQEL</sequence>
<gene>
    <name evidence="7" type="ORF">BFG57_14465</name>
</gene>
<keyword evidence="1" id="KW-0547">Nucleotide-binding</keyword>
<evidence type="ECO:0000256" key="3">
    <source>
        <dbReference type="ARBA" id="ARBA00022806"/>
    </source>
</evidence>
<dbReference type="AlphaFoldDB" id="A0A1E5LFL7"/>
<dbReference type="InterPro" id="IPR057342">
    <property type="entry name" value="DEXDc_RapA"/>
</dbReference>
<dbReference type="GO" id="GO:0005524">
    <property type="term" value="F:ATP binding"/>
    <property type="evidence" value="ECO:0007669"/>
    <property type="project" value="UniProtKB-KW"/>
</dbReference>
<dbReference type="PROSITE" id="PS51192">
    <property type="entry name" value="HELICASE_ATP_BIND_1"/>
    <property type="match status" value="1"/>
</dbReference>
<dbReference type="STRING" id="1305675.BFG57_14465"/>